<name>A0A0C4E1T1_MAGP6</name>
<evidence type="ECO:0000313" key="2">
    <source>
        <dbReference type="EMBL" id="KLU87350.1"/>
    </source>
</evidence>
<reference evidence="2" key="1">
    <citation type="submission" date="2010-05" db="EMBL/GenBank/DDBJ databases">
        <title>The Genome Sequence of Magnaporthe poae strain ATCC 64411.</title>
        <authorList>
            <consortium name="The Broad Institute Genome Sequencing Platform"/>
            <consortium name="Broad Institute Genome Sequencing Center for Infectious Disease"/>
            <person name="Ma L.-J."/>
            <person name="Dead R."/>
            <person name="Young S."/>
            <person name="Zeng Q."/>
            <person name="Koehrsen M."/>
            <person name="Alvarado L."/>
            <person name="Berlin A."/>
            <person name="Chapman S.B."/>
            <person name="Chen Z."/>
            <person name="Freedman E."/>
            <person name="Gellesch M."/>
            <person name="Goldberg J."/>
            <person name="Griggs A."/>
            <person name="Gujja S."/>
            <person name="Heilman E.R."/>
            <person name="Heiman D."/>
            <person name="Hepburn T."/>
            <person name="Howarth C."/>
            <person name="Jen D."/>
            <person name="Larson L."/>
            <person name="Mehta T."/>
            <person name="Neiman D."/>
            <person name="Pearson M."/>
            <person name="Roberts A."/>
            <person name="Saif S."/>
            <person name="Shea T."/>
            <person name="Shenoy N."/>
            <person name="Sisk P."/>
            <person name="Stolte C."/>
            <person name="Sykes S."/>
            <person name="Walk T."/>
            <person name="White J."/>
            <person name="Yandava C."/>
            <person name="Haas B."/>
            <person name="Nusbaum C."/>
            <person name="Birren B."/>
        </authorList>
    </citation>
    <scope>NUCLEOTIDE SEQUENCE</scope>
    <source>
        <strain evidence="2">ATCC 64411</strain>
    </source>
</reference>
<reference evidence="4" key="2">
    <citation type="submission" date="2010-05" db="EMBL/GenBank/DDBJ databases">
        <title>The genome sequence of Magnaporthe poae strain ATCC 64411.</title>
        <authorList>
            <person name="Ma L.-J."/>
            <person name="Dead R."/>
            <person name="Young S."/>
            <person name="Zeng Q."/>
            <person name="Koehrsen M."/>
            <person name="Alvarado L."/>
            <person name="Berlin A."/>
            <person name="Chapman S.B."/>
            <person name="Chen Z."/>
            <person name="Freedman E."/>
            <person name="Gellesch M."/>
            <person name="Goldberg J."/>
            <person name="Griggs A."/>
            <person name="Gujja S."/>
            <person name="Heilman E.R."/>
            <person name="Heiman D."/>
            <person name="Hepburn T."/>
            <person name="Howarth C."/>
            <person name="Jen D."/>
            <person name="Larson L."/>
            <person name="Mehta T."/>
            <person name="Neiman D."/>
            <person name="Pearson M."/>
            <person name="Roberts A."/>
            <person name="Saif S."/>
            <person name="Shea T."/>
            <person name="Shenoy N."/>
            <person name="Sisk P."/>
            <person name="Stolte C."/>
            <person name="Sykes S."/>
            <person name="Walk T."/>
            <person name="White J."/>
            <person name="Yandava C."/>
            <person name="Haas B."/>
            <person name="Nusbaum C."/>
            <person name="Birren B."/>
        </authorList>
    </citation>
    <scope>NUCLEOTIDE SEQUENCE [LARGE SCALE GENOMIC DNA]</scope>
    <source>
        <strain evidence="4">ATCC 64411 / 73-15</strain>
    </source>
</reference>
<feature type="region of interest" description="Disordered" evidence="1">
    <location>
        <begin position="1"/>
        <end position="26"/>
    </location>
</feature>
<feature type="region of interest" description="Disordered" evidence="1">
    <location>
        <begin position="40"/>
        <end position="64"/>
    </location>
</feature>
<reference evidence="3" key="4">
    <citation type="journal article" date="2015" name="G3 (Bethesda)">
        <title>Genome sequences of three phytopathogenic species of the Magnaporthaceae family of fungi.</title>
        <authorList>
            <person name="Okagaki L.H."/>
            <person name="Nunes C.C."/>
            <person name="Sailsbery J."/>
            <person name="Clay B."/>
            <person name="Brown D."/>
            <person name="John T."/>
            <person name="Oh Y."/>
            <person name="Young N."/>
            <person name="Fitzgerald M."/>
            <person name="Haas B.J."/>
            <person name="Zeng Q."/>
            <person name="Young S."/>
            <person name="Adiconis X."/>
            <person name="Fan L."/>
            <person name="Levin J.Z."/>
            <person name="Mitchell T.K."/>
            <person name="Okubara P.A."/>
            <person name="Farman M.L."/>
            <person name="Kohn L.M."/>
            <person name="Birren B."/>
            <person name="Ma L.-J."/>
            <person name="Dean R.A."/>
        </authorList>
    </citation>
    <scope>NUCLEOTIDE SEQUENCE</scope>
    <source>
        <strain evidence="3">ATCC 64411 / 73-15</strain>
    </source>
</reference>
<organism evidence="3 4">
    <name type="scientific">Magnaporthiopsis poae (strain ATCC 64411 / 73-15)</name>
    <name type="common">Kentucky bluegrass fungus</name>
    <name type="synonym">Magnaporthe poae</name>
    <dbReference type="NCBI Taxonomy" id="644358"/>
    <lineage>
        <taxon>Eukaryota</taxon>
        <taxon>Fungi</taxon>
        <taxon>Dikarya</taxon>
        <taxon>Ascomycota</taxon>
        <taxon>Pezizomycotina</taxon>
        <taxon>Sordariomycetes</taxon>
        <taxon>Sordariomycetidae</taxon>
        <taxon>Magnaporthales</taxon>
        <taxon>Magnaporthaceae</taxon>
        <taxon>Magnaporthiopsis</taxon>
    </lineage>
</organism>
<dbReference type="EMBL" id="GL876970">
    <property type="protein sequence ID" value="KLU87350.1"/>
    <property type="molecule type" value="Genomic_DNA"/>
</dbReference>
<reference evidence="3" key="5">
    <citation type="submission" date="2015-06" db="UniProtKB">
        <authorList>
            <consortium name="EnsemblFungi"/>
        </authorList>
    </citation>
    <scope>IDENTIFICATION</scope>
    <source>
        <strain evidence="3">ATCC 64411</strain>
    </source>
</reference>
<proteinExistence type="predicted"/>
<dbReference type="EnsemblFungi" id="MAPG_06350T0">
    <property type="protein sequence ID" value="MAPG_06350T0"/>
    <property type="gene ID" value="MAPG_06350"/>
</dbReference>
<dbReference type="EMBL" id="ADBL01001539">
    <property type="status" value="NOT_ANNOTATED_CDS"/>
    <property type="molecule type" value="Genomic_DNA"/>
</dbReference>
<dbReference type="Proteomes" id="UP000011715">
    <property type="component" value="Unassembled WGS sequence"/>
</dbReference>
<evidence type="ECO:0000256" key="1">
    <source>
        <dbReference type="SAM" id="MobiDB-lite"/>
    </source>
</evidence>
<sequence>MSKPPLAIWNTGWGPGVKATSKWDPRPGKLSGFIHGTVQSSALQPSTCPPEPRQLQTAGPPDPSRRTLAFTSLPAFQPSAASVQHEITVVVPSKEDTVQVGARPVLGGVRLPDDDGWQLLRSLPKVKIWWRTVLTSVAAEGRGGKQ</sequence>
<evidence type="ECO:0000313" key="3">
    <source>
        <dbReference type="EnsemblFungi" id="MAPG_06350T0"/>
    </source>
</evidence>
<evidence type="ECO:0000313" key="4">
    <source>
        <dbReference type="Proteomes" id="UP000011715"/>
    </source>
</evidence>
<gene>
    <name evidence="2" type="ORF">MAPG_06350</name>
</gene>
<dbReference type="AlphaFoldDB" id="A0A0C4E1T1"/>
<reference evidence="2" key="3">
    <citation type="submission" date="2011-03" db="EMBL/GenBank/DDBJ databases">
        <title>Annotation of Magnaporthe poae ATCC 64411.</title>
        <authorList>
            <person name="Ma L.-J."/>
            <person name="Dead R."/>
            <person name="Young S.K."/>
            <person name="Zeng Q."/>
            <person name="Gargeya S."/>
            <person name="Fitzgerald M."/>
            <person name="Haas B."/>
            <person name="Abouelleil A."/>
            <person name="Alvarado L."/>
            <person name="Arachchi H.M."/>
            <person name="Berlin A."/>
            <person name="Brown A."/>
            <person name="Chapman S.B."/>
            <person name="Chen Z."/>
            <person name="Dunbar C."/>
            <person name="Freedman E."/>
            <person name="Gearin G."/>
            <person name="Gellesch M."/>
            <person name="Goldberg J."/>
            <person name="Griggs A."/>
            <person name="Gujja S."/>
            <person name="Heiman D."/>
            <person name="Howarth C."/>
            <person name="Larson L."/>
            <person name="Lui A."/>
            <person name="MacDonald P.J.P."/>
            <person name="Mehta T."/>
            <person name="Montmayeur A."/>
            <person name="Murphy C."/>
            <person name="Neiman D."/>
            <person name="Pearson M."/>
            <person name="Priest M."/>
            <person name="Roberts A."/>
            <person name="Saif S."/>
            <person name="Shea T."/>
            <person name="Shenoy N."/>
            <person name="Sisk P."/>
            <person name="Stolte C."/>
            <person name="Sykes S."/>
            <person name="Yandava C."/>
            <person name="Wortman J."/>
            <person name="Nusbaum C."/>
            <person name="Birren B."/>
        </authorList>
    </citation>
    <scope>NUCLEOTIDE SEQUENCE</scope>
    <source>
        <strain evidence="2">ATCC 64411</strain>
    </source>
</reference>
<protein>
    <submittedName>
        <fullName evidence="2 3">Uncharacterized protein</fullName>
    </submittedName>
</protein>
<accession>A0A0C4E1T1</accession>
<dbReference type="VEuPathDB" id="FungiDB:MAPG_06350"/>
<keyword evidence="4" id="KW-1185">Reference proteome</keyword>